<feature type="transmembrane region" description="Helical" evidence="1">
    <location>
        <begin position="142"/>
        <end position="162"/>
    </location>
</feature>
<dbReference type="InterPro" id="IPR036034">
    <property type="entry name" value="PDZ_sf"/>
</dbReference>
<feature type="transmembrane region" description="Helical" evidence="1">
    <location>
        <begin position="55"/>
        <end position="76"/>
    </location>
</feature>
<gene>
    <name evidence="3" type="ORF">ET464_08465</name>
</gene>
<feature type="transmembrane region" description="Helical" evidence="1">
    <location>
        <begin position="83"/>
        <end position="102"/>
    </location>
</feature>
<dbReference type="InterPro" id="IPR001478">
    <property type="entry name" value="PDZ"/>
</dbReference>
<dbReference type="SUPFAM" id="SSF54211">
    <property type="entry name" value="Ribosomal protein S5 domain 2-like"/>
    <property type="match status" value="1"/>
</dbReference>
<dbReference type="Pfam" id="PF13180">
    <property type="entry name" value="PDZ_2"/>
    <property type="match status" value="1"/>
</dbReference>
<accession>A0A4P6F0C7</accession>
<protein>
    <submittedName>
        <fullName evidence="3">PDZ domain-containing protein</fullName>
    </submittedName>
</protein>
<feature type="transmembrane region" description="Helical" evidence="1">
    <location>
        <begin position="108"/>
        <end position="130"/>
    </location>
</feature>
<dbReference type="PROSITE" id="PS50106">
    <property type="entry name" value="PDZ"/>
    <property type="match status" value="1"/>
</dbReference>
<dbReference type="AlphaFoldDB" id="A0A4P6F0C7"/>
<keyword evidence="4" id="KW-1185">Reference proteome</keyword>
<keyword evidence="1" id="KW-1133">Transmembrane helix</keyword>
<proteinExistence type="predicted"/>
<dbReference type="EMBL" id="CP035492">
    <property type="protein sequence ID" value="QAY66437.1"/>
    <property type="molecule type" value="Genomic_DNA"/>
</dbReference>
<dbReference type="GO" id="GO:0006508">
    <property type="term" value="P:proteolysis"/>
    <property type="evidence" value="ECO:0007669"/>
    <property type="project" value="InterPro"/>
</dbReference>
<dbReference type="SUPFAM" id="SSF50156">
    <property type="entry name" value="PDZ domain-like"/>
    <property type="match status" value="1"/>
</dbReference>
<name>A0A4P6F0C7_9BACL</name>
<evidence type="ECO:0000259" key="2">
    <source>
        <dbReference type="PROSITE" id="PS50106"/>
    </source>
</evidence>
<dbReference type="OrthoDB" id="2195098at2"/>
<dbReference type="GO" id="GO:0004176">
    <property type="term" value="F:ATP-dependent peptidase activity"/>
    <property type="evidence" value="ECO:0007669"/>
    <property type="project" value="InterPro"/>
</dbReference>
<keyword evidence="1" id="KW-0812">Transmembrane</keyword>
<dbReference type="InterPro" id="IPR020568">
    <property type="entry name" value="Ribosomal_Su5_D2-typ_SF"/>
</dbReference>
<sequence>MKRGIMLTVQRSRLFYLAGTIGVFIGILAGELIWIADPIRLPGGAEWIDLINPLYYGICLIPLLWLIGAVCSAAAASGLRNRIIGIVSAVLSGGSLIGFFALQRHLLIAVSLLVCAWLWTLVDLFAMEISARASAGSGRRRWPLRSTATLLIILALLVLFGWPTSYRVTYPGLTMPMNRYAHVEGGSSGGSINGVLVFERPAFPADWLYKAVFPDYELDQVGPDEPPLAEQYTEVLEMKNDANSVAGAIAMQRAGVGKGITVQGVKVAAIVAGSPADKLLRAGDVIRQLDGHGIDDLNAMTAYMKQVKAGTEVNVTLNREGKTLTVKVPTKSSEDGDNRAVFGISVQNDLVMDIPLGVSYRHYIAHIGGPSHGAMLTLAILDQLTPGGVTHGINVAGTGTIEADGSVGPVGGVRQKAYTVSRTNADVFFVPADEADEAYQGAPDLNIVPVKTLDDILNWLAAHKKA</sequence>
<dbReference type="Proteomes" id="UP000293568">
    <property type="component" value="Chromosome"/>
</dbReference>
<dbReference type="Pfam" id="PF05362">
    <property type="entry name" value="Lon_C"/>
    <property type="match status" value="1"/>
</dbReference>
<dbReference type="GO" id="GO:0004252">
    <property type="term" value="F:serine-type endopeptidase activity"/>
    <property type="evidence" value="ECO:0007669"/>
    <property type="project" value="InterPro"/>
</dbReference>
<dbReference type="SMART" id="SM00228">
    <property type="entry name" value="PDZ"/>
    <property type="match status" value="1"/>
</dbReference>
<evidence type="ECO:0000313" key="3">
    <source>
        <dbReference type="EMBL" id="QAY66437.1"/>
    </source>
</evidence>
<feature type="domain" description="PDZ" evidence="2">
    <location>
        <begin position="248"/>
        <end position="321"/>
    </location>
</feature>
<keyword evidence="1" id="KW-0472">Membrane</keyword>
<evidence type="ECO:0000313" key="4">
    <source>
        <dbReference type="Proteomes" id="UP000293568"/>
    </source>
</evidence>
<feature type="transmembrane region" description="Helical" evidence="1">
    <location>
        <begin position="14"/>
        <end position="35"/>
    </location>
</feature>
<dbReference type="InterPro" id="IPR008269">
    <property type="entry name" value="Lon_proteolytic"/>
</dbReference>
<dbReference type="KEGG" id="pprt:ET464_08465"/>
<organism evidence="3 4">
    <name type="scientific">Paenibacillus protaetiae</name>
    <dbReference type="NCBI Taxonomy" id="2509456"/>
    <lineage>
        <taxon>Bacteria</taxon>
        <taxon>Bacillati</taxon>
        <taxon>Bacillota</taxon>
        <taxon>Bacilli</taxon>
        <taxon>Bacillales</taxon>
        <taxon>Paenibacillaceae</taxon>
        <taxon>Paenibacillus</taxon>
    </lineage>
</organism>
<evidence type="ECO:0000256" key="1">
    <source>
        <dbReference type="SAM" id="Phobius"/>
    </source>
</evidence>
<dbReference type="InterPro" id="IPR014721">
    <property type="entry name" value="Ribsml_uS5_D2-typ_fold_subgr"/>
</dbReference>
<reference evidence="3 4" key="1">
    <citation type="submission" date="2019-01" db="EMBL/GenBank/DDBJ databases">
        <title>Genome sequencing of strain FW100M-2.</title>
        <authorList>
            <person name="Heo J."/>
            <person name="Kim S.-J."/>
            <person name="Kim J.-S."/>
            <person name="Hong S.-B."/>
            <person name="Kwon S.-W."/>
        </authorList>
    </citation>
    <scope>NUCLEOTIDE SEQUENCE [LARGE SCALE GENOMIC DNA]</scope>
    <source>
        <strain evidence="3 4">FW100M-2</strain>
    </source>
</reference>
<dbReference type="Gene3D" id="2.30.42.10">
    <property type="match status" value="1"/>
</dbReference>
<dbReference type="Gene3D" id="3.30.230.10">
    <property type="match status" value="1"/>
</dbReference>